<reference evidence="2 3" key="1">
    <citation type="submission" date="2024-02" db="EMBL/GenBank/DDBJ databases">
        <authorList>
            <person name="Vignale AGUSTIN F."/>
            <person name="Sosa J E."/>
            <person name="Modenutti C."/>
        </authorList>
    </citation>
    <scope>NUCLEOTIDE SEQUENCE [LARGE SCALE GENOMIC DNA]</scope>
</reference>
<proteinExistence type="predicted"/>
<protein>
    <submittedName>
        <fullName evidence="2">Uncharacterized protein</fullName>
    </submittedName>
</protein>
<name>A0ABC8ST78_9AQUA</name>
<evidence type="ECO:0000313" key="2">
    <source>
        <dbReference type="EMBL" id="CAK9160402.1"/>
    </source>
</evidence>
<keyword evidence="3" id="KW-1185">Reference proteome</keyword>
<sequence length="82" mass="9142">MTRMALLGEYASDSLAGCWAQTGERIDVVRNEDIDEVSQERPRWKLGMELRRYRRKGHQELGATRGSQEVGALGGRALGTGH</sequence>
<evidence type="ECO:0000256" key="1">
    <source>
        <dbReference type="SAM" id="MobiDB-lite"/>
    </source>
</evidence>
<dbReference type="AlphaFoldDB" id="A0ABC8ST78"/>
<gene>
    <name evidence="2" type="ORF">ILEXP_LOCUS29158</name>
</gene>
<feature type="compositionally biased region" description="Gly residues" evidence="1">
    <location>
        <begin position="72"/>
        <end position="82"/>
    </location>
</feature>
<accession>A0ABC8ST78</accession>
<organism evidence="2 3">
    <name type="scientific">Ilex paraguariensis</name>
    <name type="common">yerba mate</name>
    <dbReference type="NCBI Taxonomy" id="185542"/>
    <lineage>
        <taxon>Eukaryota</taxon>
        <taxon>Viridiplantae</taxon>
        <taxon>Streptophyta</taxon>
        <taxon>Embryophyta</taxon>
        <taxon>Tracheophyta</taxon>
        <taxon>Spermatophyta</taxon>
        <taxon>Magnoliopsida</taxon>
        <taxon>eudicotyledons</taxon>
        <taxon>Gunneridae</taxon>
        <taxon>Pentapetalae</taxon>
        <taxon>asterids</taxon>
        <taxon>campanulids</taxon>
        <taxon>Aquifoliales</taxon>
        <taxon>Aquifoliaceae</taxon>
        <taxon>Ilex</taxon>
    </lineage>
</organism>
<dbReference type="Proteomes" id="UP001642360">
    <property type="component" value="Unassembled WGS sequence"/>
</dbReference>
<dbReference type="EMBL" id="CAUOFW020003514">
    <property type="protein sequence ID" value="CAK9160402.1"/>
    <property type="molecule type" value="Genomic_DNA"/>
</dbReference>
<evidence type="ECO:0000313" key="3">
    <source>
        <dbReference type="Proteomes" id="UP001642360"/>
    </source>
</evidence>
<feature type="region of interest" description="Disordered" evidence="1">
    <location>
        <begin position="59"/>
        <end position="82"/>
    </location>
</feature>
<comment type="caution">
    <text evidence="2">The sequence shown here is derived from an EMBL/GenBank/DDBJ whole genome shotgun (WGS) entry which is preliminary data.</text>
</comment>